<reference evidence="3" key="1">
    <citation type="submission" date="2021-01" db="EMBL/GenBank/DDBJ databases">
        <authorList>
            <person name="Zhong Y.L."/>
        </authorList>
    </citation>
    <scope>NUCLEOTIDE SEQUENCE</scope>
    <source>
        <strain evidence="3">KCTC 23302</strain>
    </source>
</reference>
<feature type="transmembrane region" description="Helical" evidence="1">
    <location>
        <begin position="290"/>
        <end position="307"/>
    </location>
</feature>
<keyword evidence="1" id="KW-1133">Transmembrane helix</keyword>
<comment type="caution">
    <text evidence="3">The sequence shown here is derived from an EMBL/GenBank/DDBJ whole genome shotgun (WGS) entry which is preliminary data.</text>
</comment>
<feature type="transmembrane region" description="Helical" evidence="1">
    <location>
        <begin position="52"/>
        <end position="79"/>
    </location>
</feature>
<keyword evidence="4" id="KW-1185">Reference proteome</keyword>
<dbReference type="RefSeq" id="WP_201921113.1">
    <property type="nucleotide sequence ID" value="NZ_BAABAX010000031.1"/>
</dbReference>
<evidence type="ECO:0000313" key="4">
    <source>
        <dbReference type="Proteomes" id="UP000651057"/>
    </source>
</evidence>
<feature type="domain" description="DUF418" evidence="2">
    <location>
        <begin position="229"/>
        <end position="395"/>
    </location>
</feature>
<dbReference type="InterPro" id="IPR052529">
    <property type="entry name" value="Bact_Transport_Assoc"/>
</dbReference>
<keyword evidence="1" id="KW-0472">Membrane</keyword>
<sequence>MEKTSSNRIVIIDALRGFALAGVALVHMTEQYIASAPTDNLMEITNGTIDQILSGAIGFLIIGKFFALFSILFGLSFFIQMDAAAKRGQNFAGRFLWRVFLLFVIGYTHHLFYKGDILTIYALLAPFLIPFYKVNNKWILLTAGLFLLSIPRFISYSILGTESAFGFSSFTDFNSELNTSYIQTLKEGSLNQVFAKNAGQGMLQKMDFQIGFFARFYLTFGYFLIGLWLGKIGLFQNVKERVPLVKKWLKRASIAFGIALLVTAGFFAMSPQPVDFNSWLHILGINAYDLSNIALTTIILCGFILIYRKKWGEKRLSFFAPYGRMALTNYVLQSIVGTFILFGWGLGYLGKIRTLYLFAIAIALIVLQTILSKIWLTYFKYGPLEWAWRSATYGKLQPFKK</sequence>
<protein>
    <submittedName>
        <fullName evidence="3">DUF418 domain-containing protein</fullName>
    </submittedName>
</protein>
<feature type="transmembrane region" description="Helical" evidence="1">
    <location>
        <begin position="212"/>
        <end position="230"/>
    </location>
</feature>
<proteinExistence type="predicted"/>
<feature type="transmembrane region" description="Helical" evidence="1">
    <location>
        <begin position="355"/>
        <end position="376"/>
    </location>
</feature>
<dbReference type="AlphaFoldDB" id="A0A936ZUJ9"/>
<organism evidence="3 4">
    <name type="scientific">Aquimarina mytili</name>
    <dbReference type="NCBI Taxonomy" id="874423"/>
    <lineage>
        <taxon>Bacteria</taxon>
        <taxon>Pseudomonadati</taxon>
        <taxon>Bacteroidota</taxon>
        <taxon>Flavobacteriia</taxon>
        <taxon>Flavobacteriales</taxon>
        <taxon>Flavobacteriaceae</taxon>
        <taxon>Aquimarina</taxon>
    </lineage>
</organism>
<feature type="transmembrane region" description="Helical" evidence="1">
    <location>
        <begin position="251"/>
        <end position="270"/>
    </location>
</feature>
<feature type="transmembrane region" description="Helical" evidence="1">
    <location>
        <begin position="139"/>
        <end position="159"/>
    </location>
</feature>
<keyword evidence="1" id="KW-0812">Transmembrane</keyword>
<dbReference type="PANTHER" id="PTHR30590:SF2">
    <property type="entry name" value="INNER MEMBRANE PROTEIN"/>
    <property type="match status" value="1"/>
</dbReference>
<evidence type="ECO:0000256" key="1">
    <source>
        <dbReference type="SAM" id="Phobius"/>
    </source>
</evidence>
<feature type="transmembrane region" description="Helical" evidence="1">
    <location>
        <begin position="91"/>
        <end position="109"/>
    </location>
</feature>
<gene>
    <name evidence="3" type="ORF">JJQ60_13765</name>
</gene>
<evidence type="ECO:0000259" key="2">
    <source>
        <dbReference type="Pfam" id="PF04235"/>
    </source>
</evidence>
<dbReference type="Proteomes" id="UP000651057">
    <property type="component" value="Unassembled WGS sequence"/>
</dbReference>
<feature type="transmembrane region" description="Helical" evidence="1">
    <location>
        <begin position="327"/>
        <end position="349"/>
    </location>
</feature>
<dbReference type="InterPro" id="IPR007349">
    <property type="entry name" value="DUF418"/>
</dbReference>
<accession>A0A936ZUJ9</accession>
<dbReference type="PANTHER" id="PTHR30590">
    <property type="entry name" value="INNER MEMBRANE PROTEIN"/>
    <property type="match status" value="1"/>
</dbReference>
<feature type="transmembrane region" description="Helical" evidence="1">
    <location>
        <begin position="115"/>
        <end position="132"/>
    </location>
</feature>
<dbReference type="Pfam" id="PF04235">
    <property type="entry name" value="DUF418"/>
    <property type="match status" value="1"/>
</dbReference>
<name>A0A936ZUJ9_9FLAO</name>
<evidence type="ECO:0000313" key="3">
    <source>
        <dbReference type="EMBL" id="MBL0684592.1"/>
    </source>
</evidence>
<dbReference type="EMBL" id="JAERQJ010000005">
    <property type="protein sequence ID" value="MBL0684592.1"/>
    <property type="molecule type" value="Genomic_DNA"/>
</dbReference>